<keyword evidence="1" id="KW-0479">Metal-binding</keyword>
<evidence type="ECO:0000313" key="4">
    <source>
        <dbReference type="Proteomes" id="UP000617951"/>
    </source>
</evidence>
<dbReference type="CDD" id="cd00371">
    <property type="entry name" value="HMA"/>
    <property type="match status" value="1"/>
</dbReference>
<comment type="caution">
    <text evidence="3">The sequence shown here is derived from an EMBL/GenBank/DDBJ whole genome shotgun (WGS) entry which is preliminary data.</text>
</comment>
<dbReference type="InterPro" id="IPR006121">
    <property type="entry name" value="HMA_dom"/>
</dbReference>
<dbReference type="EMBL" id="JACRSS010000001">
    <property type="protein sequence ID" value="MBC8538200.1"/>
    <property type="molecule type" value="Genomic_DNA"/>
</dbReference>
<dbReference type="Proteomes" id="UP000617951">
    <property type="component" value="Unassembled WGS sequence"/>
</dbReference>
<organism evidence="3 4">
    <name type="scientific">Guopingia tenuis</name>
    <dbReference type="NCBI Taxonomy" id="2763656"/>
    <lineage>
        <taxon>Bacteria</taxon>
        <taxon>Bacillati</taxon>
        <taxon>Bacillota</taxon>
        <taxon>Clostridia</taxon>
        <taxon>Christensenellales</taxon>
        <taxon>Christensenellaceae</taxon>
        <taxon>Guopingia</taxon>
    </lineage>
</organism>
<gene>
    <name evidence="3" type="ORF">H8693_04550</name>
</gene>
<dbReference type="GO" id="GO:0046872">
    <property type="term" value="F:metal ion binding"/>
    <property type="evidence" value="ECO:0007669"/>
    <property type="project" value="UniProtKB-KW"/>
</dbReference>
<dbReference type="Gene3D" id="3.30.70.100">
    <property type="match status" value="1"/>
</dbReference>
<feature type="domain" description="HMA" evidence="2">
    <location>
        <begin position="1"/>
        <end position="69"/>
    </location>
</feature>
<keyword evidence="4" id="KW-1185">Reference proteome</keyword>
<dbReference type="SUPFAM" id="SSF55008">
    <property type="entry name" value="HMA, heavy metal-associated domain"/>
    <property type="match status" value="1"/>
</dbReference>
<accession>A0A926DJF1</accession>
<dbReference type="InterPro" id="IPR017969">
    <property type="entry name" value="Heavy-metal-associated_CS"/>
</dbReference>
<dbReference type="InterPro" id="IPR036163">
    <property type="entry name" value="HMA_dom_sf"/>
</dbReference>
<reference evidence="3" key="1">
    <citation type="submission" date="2020-08" db="EMBL/GenBank/DDBJ databases">
        <title>Genome public.</title>
        <authorList>
            <person name="Liu C."/>
            <person name="Sun Q."/>
        </authorList>
    </citation>
    <scope>NUCLEOTIDE SEQUENCE</scope>
    <source>
        <strain evidence="3">NSJ-63</strain>
    </source>
</reference>
<dbReference type="PROSITE" id="PS50846">
    <property type="entry name" value="HMA_2"/>
    <property type="match status" value="1"/>
</dbReference>
<protein>
    <submittedName>
        <fullName evidence="3">Cation transporter</fullName>
    </submittedName>
</protein>
<sequence length="72" mass="7980">MKKVYQLEGLDCANCAAKLERAIGEIEGVSAASISFMTQRMTIETQEDQLAGVMKMVKKTIRKVEPDCTLVE</sequence>
<proteinExistence type="predicted"/>
<dbReference type="PROSITE" id="PS01047">
    <property type="entry name" value="HMA_1"/>
    <property type="match status" value="1"/>
</dbReference>
<dbReference type="Pfam" id="PF00403">
    <property type="entry name" value="HMA"/>
    <property type="match status" value="1"/>
</dbReference>
<evidence type="ECO:0000256" key="1">
    <source>
        <dbReference type="ARBA" id="ARBA00022723"/>
    </source>
</evidence>
<evidence type="ECO:0000259" key="2">
    <source>
        <dbReference type="PROSITE" id="PS50846"/>
    </source>
</evidence>
<evidence type="ECO:0000313" key="3">
    <source>
        <dbReference type="EMBL" id="MBC8538200.1"/>
    </source>
</evidence>
<dbReference type="AlphaFoldDB" id="A0A926DJF1"/>
<name>A0A926DJF1_9FIRM</name>
<dbReference type="RefSeq" id="WP_178621270.1">
    <property type="nucleotide sequence ID" value="NZ_JACRSS010000001.1"/>
</dbReference>